<sequence>MSSESLLACAAEKPKPCRESLVSKGMPTRKLEITAISAEGLLEGRKPVKKNAFVAFEIAGNHCSGAIRTRIDEVGGDYPAWEDKLEMEFSLPEEKKDKESFLYVGVYCQLVSGKDKHVGTARVPIKDFTGGYAPEGFLHCLSYRLWDEYGKRNGIVNFSARIVKAGSSKIGAFAGLDQHYARCYWEFSKARLRYKVGRIEQLETSDQAKARGANTIIPRKLVQVLTPSTASEGNLGPDPVHLLAIKEVKMELEKCSTVQKWPELWPKRLVSVKPQSVSADTKTSKKDTEKWSEIVSDVYLERLAVNWSSVRNVMDMNAGFGGQLGSDSESRVNGSSCVERIEFVNPLYTLSHSLYKERYISSVVPQAESVSAHSLSLQFPTTQEVSLLLLHSDIFLHISLTSDSNFSTSPSS</sequence>
<reference evidence="9" key="1">
    <citation type="submission" date="2018-11" db="EMBL/GenBank/DDBJ databases">
        <authorList>
            <consortium name="Genoscope - CEA"/>
            <person name="William W."/>
        </authorList>
    </citation>
    <scope>NUCLEOTIDE SEQUENCE</scope>
</reference>
<dbReference type="SUPFAM" id="SSF49562">
    <property type="entry name" value="C2 domain (Calcium/lipid-binding domain, CaLB)"/>
    <property type="match status" value="1"/>
</dbReference>
<dbReference type="PANTHER" id="PTHR32246">
    <property type="entry name" value="INGRESSION PROTEIN FIC1"/>
    <property type="match status" value="1"/>
</dbReference>
<dbReference type="Pfam" id="PF03141">
    <property type="entry name" value="Methyltransf_29"/>
    <property type="match status" value="1"/>
</dbReference>
<evidence type="ECO:0000256" key="5">
    <source>
        <dbReference type="ARBA" id="ARBA00022989"/>
    </source>
</evidence>
<dbReference type="GO" id="GO:0008168">
    <property type="term" value="F:methyltransferase activity"/>
    <property type="evidence" value="ECO:0007669"/>
    <property type="project" value="UniProtKB-KW"/>
</dbReference>
<dbReference type="InterPro" id="IPR044750">
    <property type="entry name" value="C2_SRC2/BAP"/>
</dbReference>
<dbReference type="EMBL" id="LR031568">
    <property type="protein sequence ID" value="VDC58106.1"/>
    <property type="molecule type" value="Genomic_DNA"/>
</dbReference>
<evidence type="ECO:0000256" key="6">
    <source>
        <dbReference type="ARBA" id="ARBA00023136"/>
    </source>
</evidence>
<evidence type="ECO:0000256" key="3">
    <source>
        <dbReference type="ARBA" id="ARBA00022679"/>
    </source>
</evidence>
<name>A0A3P5XTZ6_BRACM</name>
<keyword evidence="3" id="KW-0808">Transferase</keyword>
<dbReference type="GO" id="GO:0006298">
    <property type="term" value="P:mismatch repair"/>
    <property type="evidence" value="ECO:0007669"/>
    <property type="project" value="InterPro"/>
</dbReference>
<organism evidence="9">
    <name type="scientific">Brassica campestris</name>
    <name type="common">Field mustard</name>
    <dbReference type="NCBI Taxonomy" id="3711"/>
    <lineage>
        <taxon>Eukaryota</taxon>
        <taxon>Viridiplantae</taxon>
        <taxon>Streptophyta</taxon>
        <taxon>Embryophyta</taxon>
        <taxon>Tracheophyta</taxon>
        <taxon>Spermatophyta</taxon>
        <taxon>Magnoliopsida</taxon>
        <taxon>eudicotyledons</taxon>
        <taxon>Gunneridae</taxon>
        <taxon>Pentapetalae</taxon>
        <taxon>rosids</taxon>
        <taxon>malvids</taxon>
        <taxon>Brassicales</taxon>
        <taxon>Brassicaceae</taxon>
        <taxon>Brassiceae</taxon>
        <taxon>Brassica</taxon>
    </lineage>
</organism>
<keyword evidence="2" id="KW-0489">Methyltransferase</keyword>
<keyword evidence="7" id="KW-0325">Glycoprotein</keyword>
<dbReference type="GO" id="GO:0016020">
    <property type="term" value="C:membrane"/>
    <property type="evidence" value="ECO:0007669"/>
    <property type="project" value="UniProtKB-SubCell"/>
</dbReference>
<dbReference type="InterPro" id="IPR016151">
    <property type="entry name" value="DNA_mismatch_repair_MutS_N"/>
</dbReference>
<protein>
    <recommendedName>
        <fullName evidence="8">C2 domain-containing protein</fullName>
    </recommendedName>
</protein>
<gene>
    <name evidence="9" type="ORF">BRAA09T35717Z</name>
</gene>
<dbReference type="GO" id="GO:0030983">
    <property type="term" value="F:mismatched DNA binding"/>
    <property type="evidence" value="ECO:0007669"/>
    <property type="project" value="InterPro"/>
</dbReference>
<dbReference type="InterPro" id="IPR004159">
    <property type="entry name" value="Put_SAM_MeTrfase"/>
</dbReference>
<keyword evidence="4" id="KW-0812">Transmembrane</keyword>
<feature type="domain" description="C2" evidence="8">
    <location>
        <begin position="12"/>
        <end position="139"/>
    </location>
</feature>
<comment type="subcellular location">
    <subcellularLocation>
        <location evidence="1">Membrane</location>
    </subcellularLocation>
</comment>
<dbReference type="Gene3D" id="3.40.1170.10">
    <property type="entry name" value="DNA repair protein MutS, domain I"/>
    <property type="match status" value="1"/>
</dbReference>
<dbReference type="PANTHER" id="PTHR32246:SF112">
    <property type="entry name" value="C2 DOMAIN-CONTAINING PROTEIN"/>
    <property type="match status" value="1"/>
</dbReference>
<evidence type="ECO:0000256" key="4">
    <source>
        <dbReference type="ARBA" id="ARBA00022692"/>
    </source>
</evidence>
<dbReference type="Pfam" id="PF00168">
    <property type="entry name" value="C2"/>
    <property type="match status" value="1"/>
</dbReference>
<proteinExistence type="predicted"/>
<dbReference type="InterPro" id="IPR000008">
    <property type="entry name" value="C2_dom"/>
</dbReference>
<dbReference type="PROSITE" id="PS50004">
    <property type="entry name" value="C2"/>
    <property type="match status" value="1"/>
</dbReference>
<accession>A0A3P5XTZ6</accession>
<keyword evidence="5" id="KW-1133">Transmembrane helix</keyword>
<evidence type="ECO:0000256" key="2">
    <source>
        <dbReference type="ARBA" id="ARBA00022603"/>
    </source>
</evidence>
<evidence type="ECO:0000256" key="1">
    <source>
        <dbReference type="ARBA" id="ARBA00004370"/>
    </source>
</evidence>
<evidence type="ECO:0000256" key="7">
    <source>
        <dbReference type="ARBA" id="ARBA00023180"/>
    </source>
</evidence>
<dbReference type="CDD" id="cd04051">
    <property type="entry name" value="C2_SRC2_like"/>
    <property type="match status" value="1"/>
</dbReference>
<evidence type="ECO:0000259" key="8">
    <source>
        <dbReference type="PROSITE" id="PS50004"/>
    </source>
</evidence>
<dbReference type="GO" id="GO:0032259">
    <property type="term" value="P:methylation"/>
    <property type="evidence" value="ECO:0007669"/>
    <property type="project" value="UniProtKB-KW"/>
</dbReference>
<dbReference type="AlphaFoldDB" id="A0A3P5XTZ6"/>
<dbReference type="InterPro" id="IPR035892">
    <property type="entry name" value="C2_domain_sf"/>
</dbReference>
<dbReference type="Gene3D" id="2.60.40.150">
    <property type="entry name" value="C2 domain"/>
    <property type="match status" value="1"/>
</dbReference>
<dbReference type="SMART" id="SM00239">
    <property type="entry name" value="C2"/>
    <property type="match status" value="1"/>
</dbReference>
<dbReference type="GO" id="GO:0005524">
    <property type="term" value="F:ATP binding"/>
    <property type="evidence" value="ECO:0007669"/>
    <property type="project" value="InterPro"/>
</dbReference>
<keyword evidence="6" id="KW-0472">Membrane</keyword>
<dbReference type="GO" id="GO:0006952">
    <property type="term" value="P:defense response"/>
    <property type="evidence" value="ECO:0007669"/>
    <property type="project" value="InterPro"/>
</dbReference>
<evidence type="ECO:0000313" key="9">
    <source>
        <dbReference type="EMBL" id="VDC58106.1"/>
    </source>
</evidence>